<dbReference type="InterPro" id="IPR038332">
    <property type="entry name" value="PPE_sf"/>
</dbReference>
<evidence type="ECO:0000313" key="3">
    <source>
        <dbReference type="EMBL" id="OBK20969.1"/>
    </source>
</evidence>
<dbReference type="SUPFAM" id="SSF140459">
    <property type="entry name" value="PE/PPE dimer-like"/>
    <property type="match status" value="1"/>
</dbReference>
<dbReference type="Proteomes" id="UP000093928">
    <property type="component" value="Unassembled WGS sequence"/>
</dbReference>
<organism evidence="3 4">
    <name type="scientific">Mycobacterium asiaticum</name>
    <dbReference type="NCBI Taxonomy" id="1790"/>
    <lineage>
        <taxon>Bacteria</taxon>
        <taxon>Bacillati</taxon>
        <taxon>Actinomycetota</taxon>
        <taxon>Actinomycetes</taxon>
        <taxon>Mycobacteriales</taxon>
        <taxon>Mycobacteriaceae</taxon>
        <taxon>Mycobacterium</taxon>
    </lineage>
</organism>
<feature type="region of interest" description="Disordered" evidence="1">
    <location>
        <begin position="243"/>
        <end position="292"/>
    </location>
</feature>
<protein>
    <recommendedName>
        <fullName evidence="2">PE domain-containing protein</fullName>
    </recommendedName>
</protein>
<dbReference type="Pfam" id="PF00934">
    <property type="entry name" value="PE"/>
    <property type="match status" value="1"/>
</dbReference>
<name>A0A1A3NIT9_MYCAS</name>
<evidence type="ECO:0000313" key="4">
    <source>
        <dbReference type="Proteomes" id="UP000093928"/>
    </source>
</evidence>
<dbReference type="AlphaFoldDB" id="A0A1A3NIT9"/>
<dbReference type="EMBL" id="LZLS01000212">
    <property type="protein sequence ID" value="OBK20969.1"/>
    <property type="molecule type" value="Genomic_DNA"/>
</dbReference>
<evidence type="ECO:0000259" key="2">
    <source>
        <dbReference type="Pfam" id="PF00934"/>
    </source>
</evidence>
<dbReference type="Gene3D" id="1.10.287.850">
    <property type="entry name" value="HP0062-like domain"/>
    <property type="match status" value="1"/>
</dbReference>
<gene>
    <name evidence="3" type="ORF">A5634_11405</name>
</gene>
<dbReference type="InterPro" id="IPR000084">
    <property type="entry name" value="PE-PGRS_N"/>
</dbReference>
<feature type="domain" description="PE" evidence="2">
    <location>
        <begin position="2"/>
        <end position="88"/>
    </location>
</feature>
<sequence length="292" mass="27792">MPEFLGTAAHKLAGIGSTISASNTTAAAPTIAVSAAAGDQVSAAVAAFFSGHARSYQTLGAQVAQFHAQFVQALSTNANAYATAEAANATPMQHLTSAADNVPVKTATAVVGTSDSPISQDSPPAARAAVPLVQRPATVRAVAMPATGMSERSGGGSAAEATAAGANGAAGGLWMRPTAVLGANGSGRVLPASGSGGLLSRLVGTDGNRGSTGVTGRVSGGVGVGVMLFPAAGDLRAGADALVSKPSHGGSGGSAERSGLRGAGWHGGAAHGGASGGTAQPIAAPPAVKSPS</sequence>
<accession>A0A1A3NIT9</accession>
<evidence type="ECO:0000256" key="1">
    <source>
        <dbReference type="SAM" id="MobiDB-lite"/>
    </source>
</evidence>
<comment type="caution">
    <text evidence="3">The sequence shown here is derived from an EMBL/GenBank/DDBJ whole genome shotgun (WGS) entry which is preliminary data.</text>
</comment>
<reference evidence="3 4" key="1">
    <citation type="submission" date="2016-06" db="EMBL/GenBank/DDBJ databases">
        <authorList>
            <person name="Kjaerup R.B."/>
            <person name="Dalgaard T.S."/>
            <person name="Juul-Madsen H.R."/>
        </authorList>
    </citation>
    <scope>NUCLEOTIDE SEQUENCE [LARGE SCALE GENOMIC DNA]</scope>
    <source>
        <strain evidence="3 4">1165133.8</strain>
    </source>
</reference>
<feature type="compositionally biased region" description="Gly residues" evidence="1">
    <location>
        <begin position="261"/>
        <end position="276"/>
    </location>
</feature>
<proteinExistence type="predicted"/>